<dbReference type="OrthoDB" id="993660at2759"/>
<name>A0A7J8W978_9ROSI</name>
<keyword evidence="2" id="KW-1185">Reference proteome</keyword>
<feature type="non-terminal residue" evidence="1">
    <location>
        <position position="1"/>
    </location>
</feature>
<proteinExistence type="predicted"/>
<organism evidence="1 2">
    <name type="scientific">Gossypium klotzschianum</name>
    <dbReference type="NCBI Taxonomy" id="34286"/>
    <lineage>
        <taxon>Eukaryota</taxon>
        <taxon>Viridiplantae</taxon>
        <taxon>Streptophyta</taxon>
        <taxon>Embryophyta</taxon>
        <taxon>Tracheophyta</taxon>
        <taxon>Spermatophyta</taxon>
        <taxon>Magnoliopsida</taxon>
        <taxon>eudicotyledons</taxon>
        <taxon>Gunneridae</taxon>
        <taxon>Pentapetalae</taxon>
        <taxon>rosids</taxon>
        <taxon>malvids</taxon>
        <taxon>Malvales</taxon>
        <taxon>Malvaceae</taxon>
        <taxon>Malvoideae</taxon>
        <taxon>Gossypium</taxon>
    </lineage>
</organism>
<dbReference type="EMBL" id="JABFAB010240978">
    <property type="protein sequence ID" value="MBA0671473.1"/>
    <property type="molecule type" value="Genomic_DNA"/>
</dbReference>
<evidence type="ECO:0000313" key="2">
    <source>
        <dbReference type="Proteomes" id="UP000593573"/>
    </source>
</evidence>
<comment type="caution">
    <text evidence="1">The sequence shown here is derived from an EMBL/GenBank/DDBJ whole genome shotgun (WGS) entry which is preliminary data.</text>
</comment>
<reference evidence="1 2" key="1">
    <citation type="journal article" date="2019" name="Genome Biol. Evol.">
        <title>Insights into the evolution of the New World diploid cottons (Gossypium, subgenus Houzingenia) based on genome sequencing.</title>
        <authorList>
            <person name="Grover C.E."/>
            <person name="Arick M.A. 2nd"/>
            <person name="Thrash A."/>
            <person name="Conover J.L."/>
            <person name="Sanders W.S."/>
            <person name="Peterson D.G."/>
            <person name="Frelichowski J.E."/>
            <person name="Scheffler J.A."/>
            <person name="Scheffler B.E."/>
            <person name="Wendel J.F."/>
        </authorList>
    </citation>
    <scope>NUCLEOTIDE SEQUENCE [LARGE SCALE GENOMIC DNA]</scope>
    <source>
        <strain evidence="1">57</strain>
        <tissue evidence="1">Leaf</tissue>
    </source>
</reference>
<dbReference type="Proteomes" id="UP000593573">
    <property type="component" value="Unassembled WGS sequence"/>
</dbReference>
<gene>
    <name evidence="1" type="ORF">Goklo_023843</name>
</gene>
<accession>A0A7J8W978</accession>
<evidence type="ECO:0000313" key="1">
    <source>
        <dbReference type="EMBL" id="MBA0671473.1"/>
    </source>
</evidence>
<protein>
    <recommendedName>
        <fullName evidence="3">Retrovirus-related Pol polyprotein from transposon TNT 1-94</fullName>
    </recommendedName>
</protein>
<sequence length="85" mass="9750">MWQVQMMTILVQTGLKKNVEGHINDEDQAMLLLCSLTSSYKCFRETLIHGRGKLSFKNLNGHFLSRDKFDNEFGLDSKADRQASI</sequence>
<evidence type="ECO:0008006" key="3">
    <source>
        <dbReference type="Google" id="ProtNLM"/>
    </source>
</evidence>
<dbReference type="AlphaFoldDB" id="A0A7J8W978"/>